<evidence type="ECO:0000256" key="5">
    <source>
        <dbReference type="SAM" id="Phobius"/>
    </source>
</evidence>
<feature type="transmembrane region" description="Helical" evidence="5">
    <location>
        <begin position="1368"/>
        <end position="1388"/>
    </location>
</feature>
<keyword evidence="3 5" id="KW-0472">Membrane</keyword>
<dbReference type="Gene3D" id="2.10.70.80">
    <property type="match status" value="1"/>
</dbReference>
<dbReference type="OrthoDB" id="443634at2759"/>
<reference evidence="8 9" key="1">
    <citation type="submission" date="2014-04" db="EMBL/GenBank/DDBJ databases">
        <authorList>
            <consortium name="DOE Joint Genome Institute"/>
            <person name="Kuo A."/>
            <person name="Zuccaro A."/>
            <person name="Kohler A."/>
            <person name="Nagy L.G."/>
            <person name="Floudas D."/>
            <person name="Copeland A."/>
            <person name="Barry K.W."/>
            <person name="Cichocki N."/>
            <person name="Veneault-Fourrey C."/>
            <person name="LaButti K."/>
            <person name="Lindquist E.A."/>
            <person name="Lipzen A."/>
            <person name="Lundell T."/>
            <person name="Morin E."/>
            <person name="Murat C."/>
            <person name="Sun H."/>
            <person name="Tunlid A."/>
            <person name="Henrissat B."/>
            <person name="Grigoriev I.V."/>
            <person name="Hibbett D.S."/>
            <person name="Martin F."/>
            <person name="Nordberg H.P."/>
            <person name="Cantor M.N."/>
            <person name="Hua S.X."/>
        </authorList>
    </citation>
    <scope>NUCLEOTIDE SEQUENCE [LARGE SCALE GENOMIC DNA]</scope>
    <source>
        <strain evidence="8 9">MAFF 305830</strain>
    </source>
</reference>
<dbReference type="GO" id="GO:0006896">
    <property type="term" value="P:Golgi to vacuole transport"/>
    <property type="evidence" value="ECO:0007669"/>
    <property type="project" value="TreeGrafter"/>
</dbReference>
<dbReference type="STRING" id="933852.A0A0C2X0L5"/>
<gene>
    <name evidence="8" type="ORF">M408DRAFT_266851</name>
</gene>
<evidence type="ECO:0000313" key="8">
    <source>
        <dbReference type="EMBL" id="KIM23057.1"/>
    </source>
</evidence>
<sequence length="1461" mass="164170">MRALFNAALLFAGASSILESFVRYTCPNVAITSFLGVHAQEVAVPQTTISYFEQLPFKFHYFENSTVVLYLASRTGDVYISEDEAKTWSPVDGAPNGDADRLTFMEHPFDNRVAFILSGGTKHYTTRDRGRTWHSFNVPMPLIWGQYPPLSFHADPEKVGYVLYQGRQCREGSVFECQEETFYTKDGFSGEVKSLYPATSTCLFARSSKEFASQEHDDLIVCLAGALLASSDFFVNDIREVDFGFGPRLSKGIVDSISPMKRFLTATVFSLVEGRESAYERVGYVTADMKHWTKIHLPHTESMREYEVVGEMMQSLAVSTTSYWPWRIPGLFISDTNGTHYVESLKHMHIPPSRSSGLRSLQSLHGIAFVNRIENYMEVERDMSVEAKLQTLITYNNGASWNPLNPPTLDMHARPYECRHNRTQDCALHLHFNPQGDFNPQGHIPPTPPGFILSVGSVSEALLPYRECDMYLSRDAGKTWSQVRQGAHKYAFGDNGNIVVLVNDEEPTDHVQYSTDAGTSWQKMELGVTLRAHLLTTAPGATSQQFTLIGTLPHTHGDKKVVVVHLDFTAIQSRQCTHDDVEKWYAHGRETECIMGKKLWFWRRKSEADCYMGTAFSEPGEDMESCLCTDADFGCDYNHVLSDGQCIPLRPDSIPEGACYGDPNEEKYEVSSGYRLVPGNACKKEGGKAKDTPIMKSCTEKRPRRGEVGHQIFKFPSQIEGYFYFGSKTILVQSWSGIWKSLNEGFSWSKISLDTETYTSVLIHPYDESRAYLLTATGTYHYTTDAGDTWNTGTGPTGAKGYMMPELAFHPTQPGYLIWSDYVGCSYESRENCHVESYLSLDDGGNWKLIETYVERCDFAEPLGSSFFKNGIICASHRDKTGPQRGSEEWNPLEVTISYDWYETKGKLFDHIIGFENSGNLTFVASILLDTFSLDPYVSVDGRGFVKASFPPNVELREDRYNGGRIIVQSTQNSTFLQIIASDYWRAQWGTLLKSNIDGTFYGSSLDYVDHDMRRELDYYPMPGIDGVALANVVTNPKEAVFTGKKKVQTRITHNDGGSWSPLNPPERDSYGATYPCNEPPCSLHLQSHNATSSYGQRLQRSPTLAGLMMGVGNVGKIRSPYRDSDMFLTRNGGLTWEEVHKGTHIWEIGDSGSILVMASDERPVDHIKYSIDDGAHWTEYNFGTQIWVKGLYTSPKAMSRKFTLLGSHSHPMDWRTEPKDVVIYFNFAELTGTQCRLWGFEIWDPSAEPGGKCLLGAVIPRYRLKKDSHCYIGDLVVPSLGVVRPCVCTDADFECEYNHVRNAAGDCVLIPGAVPLPSEEICTEGDVWYERTEYRKIAKSMCTGGTRPDRGTWHYCRGHWLRVHATLLWSIAVAILLAIMGGAFWYYKRRNSRKGPIHLPDGDETPDVDMPSMLTSLSSSLATGFQRASDYIRNISIPRPGFLSRRANQGVSLGEDTPNL</sequence>
<reference evidence="9" key="2">
    <citation type="submission" date="2015-01" db="EMBL/GenBank/DDBJ databases">
        <title>Evolutionary Origins and Diversification of the Mycorrhizal Mutualists.</title>
        <authorList>
            <consortium name="DOE Joint Genome Institute"/>
            <consortium name="Mycorrhizal Genomics Consortium"/>
            <person name="Kohler A."/>
            <person name="Kuo A."/>
            <person name="Nagy L.G."/>
            <person name="Floudas D."/>
            <person name="Copeland A."/>
            <person name="Barry K.W."/>
            <person name="Cichocki N."/>
            <person name="Veneault-Fourrey C."/>
            <person name="LaButti K."/>
            <person name="Lindquist E.A."/>
            <person name="Lipzen A."/>
            <person name="Lundell T."/>
            <person name="Morin E."/>
            <person name="Murat C."/>
            <person name="Riley R."/>
            <person name="Ohm R."/>
            <person name="Sun H."/>
            <person name="Tunlid A."/>
            <person name="Henrissat B."/>
            <person name="Grigoriev I.V."/>
            <person name="Hibbett D.S."/>
            <person name="Martin F."/>
        </authorList>
    </citation>
    <scope>NUCLEOTIDE SEQUENCE [LARGE SCALE GENOMIC DNA]</scope>
    <source>
        <strain evidence="9">MAFF 305830</strain>
    </source>
</reference>
<dbReference type="GO" id="GO:0006895">
    <property type="term" value="P:Golgi to endosome transport"/>
    <property type="evidence" value="ECO:0007669"/>
    <property type="project" value="TreeGrafter"/>
</dbReference>
<comment type="subcellular location">
    <subcellularLocation>
        <location evidence="1">Membrane</location>
    </subcellularLocation>
</comment>
<evidence type="ECO:0000256" key="4">
    <source>
        <dbReference type="ARBA" id="ARBA00023180"/>
    </source>
</evidence>
<keyword evidence="5" id="KW-1133">Transmembrane helix</keyword>
<organism evidence="8 9">
    <name type="scientific">Serendipita vermifera MAFF 305830</name>
    <dbReference type="NCBI Taxonomy" id="933852"/>
    <lineage>
        <taxon>Eukaryota</taxon>
        <taxon>Fungi</taxon>
        <taxon>Dikarya</taxon>
        <taxon>Basidiomycota</taxon>
        <taxon>Agaricomycotina</taxon>
        <taxon>Agaricomycetes</taxon>
        <taxon>Sebacinales</taxon>
        <taxon>Serendipitaceae</taxon>
        <taxon>Serendipita</taxon>
    </lineage>
</organism>
<dbReference type="HOGENOM" id="CLU_000700_0_0_1"/>
<evidence type="ECO:0000259" key="7">
    <source>
        <dbReference type="SMART" id="SM00602"/>
    </source>
</evidence>
<dbReference type="GO" id="GO:0005829">
    <property type="term" value="C:cytosol"/>
    <property type="evidence" value="ECO:0007669"/>
    <property type="project" value="GOC"/>
</dbReference>
<keyword evidence="4" id="KW-0325">Glycoprotein</keyword>
<name>A0A0C2X0L5_SERVB</name>
<evidence type="ECO:0000256" key="2">
    <source>
        <dbReference type="ARBA" id="ARBA00022737"/>
    </source>
</evidence>
<keyword evidence="9" id="KW-1185">Reference proteome</keyword>
<dbReference type="Pfam" id="PF15902">
    <property type="entry name" value="Sortilin-Vps10"/>
    <property type="match status" value="2"/>
</dbReference>
<dbReference type="PANTHER" id="PTHR12106:SF27">
    <property type="entry name" value="SORTILIN-RELATED RECEPTOR"/>
    <property type="match status" value="1"/>
</dbReference>
<keyword evidence="6" id="KW-0732">Signal</keyword>
<feature type="signal peptide" evidence="6">
    <location>
        <begin position="1"/>
        <end position="16"/>
    </location>
</feature>
<feature type="domain" description="VPS10" evidence="7">
    <location>
        <begin position="727"/>
        <end position="1362"/>
    </location>
</feature>
<evidence type="ECO:0000256" key="1">
    <source>
        <dbReference type="ARBA" id="ARBA00004370"/>
    </source>
</evidence>
<dbReference type="PANTHER" id="PTHR12106">
    <property type="entry name" value="SORTILIN RELATED"/>
    <property type="match status" value="1"/>
</dbReference>
<accession>A0A0C2X0L5</accession>
<dbReference type="InterPro" id="IPR015943">
    <property type="entry name" value="WD40/YVTN_repeat-like_dom_sf"/>
</dbReference>
<dbReference type="GO" id="GO:0005794">
    <property type="term" value="C:Golgi apparatus"/>
    <property type="evidence" value="ECO:0007669"/>
    <property type="project" value="TreeGrafter"/>
</dbReference>
<dbReference type="EMBL" id="KN824343">
    <property type="protein sequence ID" value="KIM23057.1"/>
    <property type="molecule type" value="Genomic_DNA"/>
</dbReference>
<dbReference type="InterPro" id="IPR031777">
    <property type="entry name" value="Sortilin_C"/>
</dbReference>
<keyword evidence="2" id="KW-0677">Repeat</keyword>
<dbReference type="Pfam" id="PF15901">
    <property type="entry name" value="Sortilin_C"/>
    <property type="match status" value="2"/>
</dbReference>
<dbReference type="SMART" id="SM00602">
    <property type="entry name" value="VPS10"/>
    <property type="match status" value="2"/>
</dbReference>
<dbReference type="SUPFAM" id="SSF110296">
    <property type="entry name" value="Oligoxyloglucan reducing end-specific cellobiohydrolase"/>
    <property type="match status" value="2"/>
</dbReference>
<protein>
    <recommendedName>
        <fullName evidence="7">VPS10 domain-containing protein</fullName>
    </recommendedName>
</protein>
<feature type="chain" id="PRO_5002158362" description="VPS10 domain-containing protein" evidence="6">
    <location>
        <begin position="17"/>
        <end position="1461"/>
    </location>
</feature>
<proteinExistence type="predicted"/>
<dbReference type="InterPro" id="IPR050310">
    <property type="entry name" value="VPS10-sortilin"/>
</dbReference>
<dbReference type="Gene3D" id="3.30.60.270">
    <property type="match status" value="2"/>
</dbReference>
<evidence type="ECO:0000256" key="3">
    <source>
        <dbReference type="ARBA" id="ARBA00023136"/>
    </source>
</evidence>
<evidence type="ECO:0000313" key="9">
    <source>
        <dbReference type="Proteomes" id="UP000054097"/>
    </source>
</evidence>
<dbReference type="GO" id="GO:0016020">
    <property type="term" value="C:membrane"/>
    <property type="evidence" value="ECO:0007669"/>
    <property type="project" value="UniProtKB-SubCell"/>
</dbReference>
<dbReference type="Proteomes" id="UP000054097">
    <property type="component" value="Unassembled WGS sequence"/>
</dbReference>
<keyword evidence="5" id="KW-0812">Transmembrane</keyword>
<evidence type="ECO:0000256" key="6">
    <source>
        <dbReference type="SAM" id="SignalP"/>
    </source>
</evidence>
<feature type="domain" description="VPS10" evidence="7">
    <location>
        <begin position="67"/>
        <end position="703"/>
    </location>
</feature>
<dbReference type="InterPro" id="IPR006581">
    <property type="entry name" value="VPS10"/>
</dbReference>
<dbReference type="InterPro" id="IPR031778">
    <property type="entry name" value="Sortilin_N"/>
</dbReference>
<dbReference type="Gene3D" id="2.130.10.10">
    <property type="entry name" value="YVTN repeat-like/Quinoprotein amine dehydrogenase"/>
    <property type="match status" value="3"/>
</dbReference>
<dbReference type="GO" id="GO:0006623">
    <property type="term" value="P:protein targeting to vacuole"/>
    <property type="evidence" value="ECO:0007669"/>
    <property type="project" value="TreeGrafter"/>
</dbReference>